<dbReference type="InterPro" id="IPR017853">
    <property type="entry name" value="GH"/>
</dbReference>
<evidence type="ECO:0000313" key="4">
    <source>
        <dbReference type="EnsemblMetazoa" id="MESCA001892-PA"/>
    </source>
</evidence>
<proteinExistence type="inferred from homology"/>
<dbReference type="PANTHER" id="PTHR43447">
    <property type="entry name" value="ALPHA-AMYLASE"/>
    <property type="match status" value="1"/>
</dbReference>
<sequence length="119" mass="13758">MWATTVMVTDLILVVSLLGVTFGQHNPWYKPGHTIIVHLFDWAFNDVARECEDFLGPNGFGGVQVSPVQEHAIVPGRPWYERYQPVSYEINCRSGNEEEFKEMVERLIKLVLEYMLMLL</sequence>
<evidence type="ECO:0000256" key="1">
    <source>
        <dbReference type="ARBA" id="ARBA00008061"/>
    </source>
</evidence>
<keyword evidence="5" id="KW-1185">Reference proteome</keyword>
<dbReference type="EMBL" id="CAQQ02192341">
    <property type="status" value="NOT_ANNOTATED_CDS"/>
    <property type="molecule type" value="Genomic_DNA"/>
</dbReference>
<evidence type="ECO:0000313" key="5">
    <source>
        <dbReference type="Proteomes" id="UP000015102"/>
    </source>
</evidence>
<comment type="similarity">
    <text evidence="1">Belongs to the glycosyl hydrolase 13 family.</text>
</comment>
<accession>T1GEW9</accession>
<feature type="chain" id="PRO_5004588237" evidence="3">
    <location>
        <begin position="24"/>
        <end position="119"/>
    </location>
</feature>
<organism evidence="4 5">
    <name type="scientific">Megaselia scalaris</name>
    <name type="common">Humpbacked fly</name>
    <name type="synonym">Phora scalaris</name>
    <dbReference type="NCBI Taxonomy" id="36166"/>
    <lineage>
        <taxon>Eukaryota</taxon>
        <taxon>Metazoa</taxon>
        <taxon>Ecdysozoa</taxon>
        <taxon>Arthropoda</taxon>
        <taxon>Hexapoda</taxon>
        <taxon>Insecta</taxon>
        <taxon>Pterygota</taxon>
        <taxon>Neoptera</taxon>
        <taxon>Endopterygota</taxon>
        <taxon>Diptera</taxon>
        <taxon>Brachycera</taxon>
        <taxon>Muscomorpha</taxon>
        <taxon>Platypezoidea</taxon>
        <taxon>Phoridae</taxon>
        <taxon>Megaseliini</taxon>
        <taxon>Megaselia</taxon>
    </lineage>
</organism>
<dbReference type="Proteomes" id="UP000015102">
    <property type="component" value="Unassembled WGS sequence"/>
</dbReference>
<keyword evidence="2 3" id="KW-0732">Signal</keyword>
<reference evidence="5" key="1">
    <citation type="submission" date="2013-02" db="EMBL/GenBank/DDBJ databases">
        <authorList>
            <person name="Hughes D."/>
        </authorList>
    </citation>
    <scope>NUCLEOTIDE SEQUENCE</scope>
    <source>
        <strain>Durham</strain>
        <strain evidence="5">NC isolate 2 -- Noor lab</strain>
    </source>
</reference>
<dbReference type="SUPFAM" id="SSF51445">
    <property type="entry name" value="(Trans)glycosidases"/>
    <property type="match status" value="1"/>
</dbReference>
<evidence type="ECO:0000256" key="2">
    <source>
        <dbReference type="ARBA" id="ARBA00022729"/>
    </source>
</evidence>
<name>T1GEW9_MEGSC</name>
<dbReference type="EnsemblMetazoa" id="MESCA001892-RA">
    <property type="protein sequence ID" value="MESCA001892-PA"/>
    <property type="gene ID" value="MESCA001892"/>
</dbReference>
<dbReference type="OMA" id="MFDECER"/>
<protein>
    <submittedName>
        <fullName evidence="4">Uncharacterized protein</fullName>
    </submittedName>
</protein>
<dbReference type="AlphaFoldDB" id="T1GEW9"/>
<dbReference type="Gene3D" id="3.20.20.80">
    <property type="entry name" value="Glycosidases"/>
    <property type="match status" value="1"/>
</dbReference>
<dbReference type="STRING" id="36166.T1GEW9"/>
<dbReference type="HOGENOM" id="CLU_149744_0_0_1"/>
<evidence type="ECO:0000256" key="3">
    <source>
        <dbReference type="SAM" id="SignalP"/>
    </source>
</evidence>
<feature type="signal peptide" evidence="3">
    <location>
        <begin position="1"/>
        <end position="23"/>
    </location>
</feature>
<reference evidence="4" key="2">
    <citation type="submission" date="2015-06" db="UniProtKB">
        <authorList>
            <consortium name="EnsemblMetazoa"/>
        </authorList>
    </citation>
    <scope>IDENTIFICATION</scope>
</reference>